<name>A0A2T0VRN7_9GAMM</name>
<evidence type="ECO:0000313" key="2">
    <source>
        <dbReference type="Proteomes" id="UP000239896"/>
    </source>
</evidence>
<dbReference type="AlphaFoldDB" id="A0A2T0VRN7"/>
<organism evidence="1 2">
    <name type="scientific">Halomonas ventosae</name>
    <dbReference type="NCBI Taxonomy" id="229007"/>
    <lineage>
        <taxon>Bacteria</taxon>
        <taxon>Pseudomonadati</taxon>
        <taxon>Pseudomonadota</taxon>
        <taxon>Gammaproteobacteria</taxon>
        <taxon>Oceanospirillales</taxon>
        <taxon>Halomonadaceae</taxon>
        <taxon>Halomonas</taxon>
    </lineage>
</organism>
<dbReference type="RefSeq" id="WP_106229608.1">
    <property type="nucleotide sequence ID" value="NZ_PVTM01000002.1"/>
</dbReference>
<keyword evidence="2" id="KW-1185">Reference proteome</keyword>
<dbReference type="Proteomes" id="UP000239896">
    <property type="component" value="Unassembled WGS sequence"/>
</dbReference>
<accession>A0A2T0VRN7</accession>
<reference evidence="1 2" key="1">
    <citation type="submission" date="2018-03" db="EMBL/GenBank/DDBJ databases">
        <title>Comparative analysis of microorganisms from saline springs in Andes Mountain Range, Colombia.</title>
        <authorList>
            <person name="Rubin E."/>
        </authorList>
    </citation>
    <scope>NUCLEOTIDE SEQUENCE [LARGE SCALE GENOMIC DNA]</scope>
    <source>
        <strain evidence="1 2">USBA 854</strain>
    </source>
</reference>
<proteinExistence type="predicted"/>
<protein>
    <submittedName>
        <fullName evidence="1">Uncharacterized protein</fullName>
    </submittedName>
</protein>
<sequence length="227" mass="25690">MITLHERLTERAARFAPETLLNRMGYPHPRPKTIERLSRVLADPEFGLSTQDYDFHFASRGFAEALCAAVDLEAEDYMPVLDELAQRLHEEAGAYRPWLFVDTGFKRADRPGSPLFALAAMEPKRRLMLPADTCRLPWEKQLERAQQTVRWHMRETGGELPLWGHIRRYLFWYAEDRVVELTVEGDVAGEASPVGLSRASLSVNGRPLAFSGSDANDTSPETGDPHV</sequence>
<comment type="caution">
    <text evidence="1">The sequence shown here is derived from an EMBL/GenBank/DDBJ whole genome shotgun (WGS) entry which is preliminary data.</text>
</comment>
<gene>
    <name evidence="1" type="ORF">BCL64_102290</name>
</gene>
<evidence type="ECO:0000313" key="1">
    <source>
        <dbReference type="EMBL" id="PRY73209.1"/>
    </source>
</evidence>
<dbReference type="EMBL" id="PVTM01000002">
    <property type="protein sequence ID" value="PRY73209.1"/>
    <property type="molecule type" value="Genomic_DNA"/>
</dbReference>